<reference evidence="1 2" key="1">
    <citation type="submission" date="2020-04" db="EMBL/GenBank/DDBJ databases">
        <title>Whole genome sequencing of clinical and environmental type strains of Ochrobactrum.</title>
        <authorList>
            <person name="Dharne M."/>
        </authorList>
    </citation>
    <scope>NUCLEOTIDE SEQUENCE [LARGE SCALE GENOMIC DNA]</scope>
    <source>
        <strain evidence="1 2">DSM 13340</strain>
    </source>
</reference>
<proteinExistence type="predicted"/>
<dbReference type="EMBL" id="JAAXZB010000001">
    <property type="protein sequence ID" value="NKW09169.1"/>
    <property type="molecule type" value="Genomic_DNA"/>
</dbReference>
<gene>
    <name evidence="1" type="ORF">HGG76_02680</name>
</gene>
<sequence length="60" mass="6789">MNKPLNEQQAGKTAGRGRVYDSILDTIGNTPLVRIDKFAKEKAWKPIFWPSWNSSTLLQA</sequence>
<accession>A0A7X6FNZ5</accession>
<evidence type="ECO:0008006" key="3">
    <source>
        <dbReference type="Google" id="ProtNLM"/>
    </source>
</evidence>
<evidence type="ECO:0000313" key="1">
    <source>
        <dbReference type="EMBL" id="NKW09169.1"/>
    </source>
</evidence>
<name>A0A7X6FNZ5_9HYPH</name>
<dbReference type="AlphaFoldDB" id="A0A7X6FNZ5"/>
<dbReference type="InterPro" id="IPR036052">
    <property type="entry name" value="TrpB-like_PALP_sf"/>
</dbReference>
<organism evidence="1 2">
    <name type="scientific">Brucella tritici</name>
    <dbReference type="NCBI Taxonomy" id="94626"/>
    <lineage>
        <taxon>Bacteria</taxon>
        <taxon>Pseudomonadati</taxon>
        <taxon>Pseudomonadota</taxon>
        <taxon>Alphaproteobacteria</taxon>
        <taxon>Hyphomicrobiales</taxon>
        <taxon>Brucellaceae</taxon>
        <taxon>Brucella/Ochrobactrum group</taxon>
        <taxon>Brucella</taxon>
    </lineage>
</organism>
<dbReference type="Proteomes" id="UP000558475">
    <property type="component" value="Unassembled WGS sequence"/>
</dbReference>
<dbReference type="Gene3D" id="3.40.50.1100">
    <property type="match status" value="1"/>
</dbReference>
<comment type="caution">
    <text evidence="1">The sequence shown here is derived from an EMBL/GenBank/DDBJ whole genome shotgun (WGS) entry which is preliminary data.</text>
</comment>
<protein>
    <recommendedName>
        <fullName evidence="3">Cysteine synthase</fullName>
    </recommendedName>
</protein>
<evidence type="ECO:0000313" key="2">
    <source>
        <dbReference type="Proteomes" id="UP000558475"/>
    </source>
</evidence>